<proteinExistence type="predicted"/>
<dbReference type="Proteomes" id="UP000218711">
    <property type="component" value="Unassembled WGS sequence"/>
</dbReference>
<organism evidence="2 3">
    <name type="scientific">Lactococcus cremoris subsp. tructae</name>
    <dbReference type="NCBI Taxonomy" id="542833"/>
    <lineage>
        <taxon>Bacteria</taxon>
        <taxon>Bacillati</taxon>
        <taxon>Bacillota</taxon>
        <taxon>Bacilli</taxon>
        <taxon>Lactobacillales</taxon>
        <taxon>Streptococcaceae</taxon>
        <taxon>Lactococcus</taxon>
    </lineage>
</organism>
<feature type="region of interest" description="Disordered" evidence="1">
    <location>
        <begin position="1"/>
        <end position="26"/>
    </location>
</feature>
<sequence length="61" mass="6969">MEQEVNQEEISQLRKKRRDIAQETTSITDDEAYQIFQTLSSNKLSVSDALKALQNNPEGNN</sequence>
<name>A0A2A5SP85_LACLC</name>
<dbReference type="AlphaFoldDB" id="A0A2A5SP85"/>
<accession>A0A2A5SP85</accession>
<protein>
    <submittedName>
        <fullName evidence="2">Uncharacterized protein</fullName>
    </submittedName>
</protein>
<comment type="caution">
    <text evidence="2">The sequence shown here is derived from an EMBL/GenBank/DDBJ whole genome shotgun (WGS) entry which is preliminary data.</text>
</comment>
<dbReference type="EMBL" id="JXKC01000020">
    <property type="protein sequence ID" value="PCS15657.1"/>
    <property type="molecule type" value="Genomic_DNA"/>
</dbReference>
<evidence type="ECO:0000313" key="2">
    <source>
        <dbReference type="EMBL" id="PCS15657.1"/>
    </source>
</evidence>
<evidence type="ECO:0000313" key="3">
    <source>
        <dbReference type="Proteomes" id="UP000218711"/>
    </source>
</evidence>
<evidence type="ECO:0000256" key="1">
    <source>
        <dbReference type="SAM" id="MobiDB-lite"/>
    </source>
</evidence>
<gene>
    <name evidence="2" type="ORF">RU92_GL001616</name>
</gene>
<reference evidence="2 3" key="1">
    <citation type="submission" date="2014-12" db="EMBL/GenBank/DDBJ databases">
        <title>Draft genome sequences of 10 type strains of Lactococcus.</title>
        <authorList>
            <person name="Sun Z."/>
            <person name="Zhong Z."/>
            <person name="Liu W."/>
            <person name="Zhang W."/>
            <person name="Zhang H."/>
        </authorList>
    </citation>
    <scope>NUCLEOTIDE SEQUENCE [LARGE SCALE GENOMIC DNA]</scope>
    <source>
        <strain evidence="2 3">DSM 21502</strain>
    </source>
</reference>